<dbReference type="Pfam" id="PF10273">
    <property type="entry name" value="WGG"/>
    <property type="match status" value="1"/>
</dbReference>
<organism evidence="6 7">
    <name type="scientific">Zootermopsis nevadensis</name>
    <name type="common">Dampwood termite</name>
    <dbReference type="NCBI Taxonomy" id="136037"/>
    <lineage>
        <taxon>Eukaryota</taxon>
        <taxon>Metazoa</taxon>
        <taxon>Ecdysozoa</taxon>
        <taxon>Arthropoda</taxon>
        <taxon>Hexapoda</taxon>
        <taxon>Insecta</taxon>
        <taxon>Pterygota</taxon>
        <taxon>Neoptera</taxon>
        <taxon>Polyneoptera</taxon>
        <taxon>Dictyoptera</taxon>
        <taxon>Blattodea</taxon>
        <taxon>Blattoidea</taxon>
        <taxon>Termitoidae</taxon>
        <taxon>Termopsidae</taxon>
        <taxon>Zootermopsis</taxon>
    </lineage>
</organism>
<name>A0A067RHG1_ZOONE</name>
<dbReference type="OMA" id="CPYMTEV"/>
<evidence type="ECO:0000256" key="2">
    <source>
        <dbReference type="ARBA" id="ARBA00006524"/>
    </source>
</evidence>
<dbReference type="GO" id="GO:0006364">
    <property type="term" value="P:rRNA processing"/>
    <property type="evidence" value="ECO:0007669"/>
    <property type="project" value="UniProtKB-KW"/>
</dbReference>
<feature type="region of interest" description="Disordered" evidence="5">
    <location>
        <begin position="127"/>
        <end position="166"/>
    </location>
</feature>
<dbReference type="AlphaFoldDB" id="A0A067RHG1"/>
<gene>
    <name evidence="6" type="ORF">L798_06558</name>
</gene>
<sequence length="166" mass="18895">MADNSELFRNIVESIFNTWTALRLAVEHGMGGHRGKEIVLRLVDEVTNLVCKGDIGAEEIADFLIEFMDTEFHTECEDNSPDEVATVLWQFYQHCKAGNHNEINLELSKLPKCEVWLCKPLRPMNTQEEAMDSEDAVSSGQSSNIAVGELDPEWTQVKSKRRKERL</sequence>
<protein>
    <recommendedName>
        <fullName evidence="3">Pre-rRNA-processing protein TSR2 homolog</fullName>
    </recommendedName>
</protein>
<evidence type="ECO:0000313" key="7">
    <source>
        <dbReference type="Proteomes" id="UP000027135"/>
    </source>
</evidence>
<comment type="similarity">
    <text evidence="2">Belongs to the TSR2 family.</text>
</comment>
<keyword evidence="7" id="KW-1185">Reference proteome</keyword>
<proteinExistence type="inferred from homology"/>
<reference evidence="6 7" key="1">
    <citation type="journal article" date="2014" name="Nat. Commun.">
        <title>Molecular traces of alternative social organization in a termite genome.</title>
        <authorList>
            <person name="Terrapon N."/>
            <person name="Li C."/>
            <person name="Robertson H.M."/>
            <person name="Ji L."/>
            <person name="Meng X."/>
            <person name="Booth W."/>
            <person name="Chen Z."/>
            <person name="Childers C.P."/>
            <person name="Glastad K.M."/>
            <person name="Gokhale K."/>
            <person name="Gowin J."/>
            <person name="Gronenberg W."/>
            <person name="Hermansen R.A."/>
            <person name="Hu H."/>
            <person name="Hunt B.G."/>
            <person name="Huylmans A.K."/>
            <person name="Khalil S.M."/>
            <person name="Mitchell R.D."/>
            <person name="Munoz-Torres M.C."/>
            <person name="Mustard J.A."/>
            <person name="Pan H."/>
            <person name="Reese J.T."/>
            <person name="Scharf M.E."/>
            <person name="Sun F."/>
            <person name="Vogel H."/>
            <person name="Xiao J."/>
            <person name="Yang W."/>
            <person name="Yang Z."/>
            <person name="Yang Z."/>
            <person name="Zhou J."/>
            <person name="Zhu J."/>
            <person name="Brent C.S."/>
            <person name="Elsik C.G."/>
            <person name="Goodisman M.A."/>
            <person name="Liberles D.A."/>
            <person name="Roe R.M."/>
            <person name="Vargo E.L."/>
            <person name="Vilcinskas A."/>
            <person name="Wang J."/>
            <person name="Bornberg-Bauer E."/>
            <person name="Korb J."/>
            <person name="Zhang G."/>
            <person name="Liebig J."/>
        </authorList>
    </citation>
    <scope>NUCLEOTIDE SEQUENCE [LARGE SCALE GENOMIC DNA]</scope>
    <source>
        <tissue evidence="6">Whole organism</tissue>
    </source>
</reference>
<comment type="function">
    <text evidence="1">May be involved in 20S pre-rRNA processing.</text>
</comment>
<dbReference type="STRING" id="136037.A0A067RHG1"/>
<evidence type="ECO:0000256" key="4">
    <source>
        <dbReference type="ARBA" id="ARBA00022552"/>
    </source>
</evidence>
<evidence type="ECO:0000256" key="3">
    <source>
        <dbReference type="ARBA" id="ARBA00017551"/>
    </source>
</evidence>
<evidence type="ECO:0000256" key="5">
    <source>
        <dbReference type="SAM" id="MobiDB-lite"/>
    </source>
</evidence>
<dbReference type="PANTHER" id="PTHR21250">
    <property type="entry name" value="PRE-RRNA-PROCESSING PROTEIN TSR2 HOMOLOG"/>
    <property type="match status" value="1"/>
</dbReference>
<keyword evidence="4" id="KW-0698">rRNA processing</keyword>
<dbReference type="EMBL" id="KK852680">
    <property type="protein sequence ID" value="KDR18578.1"/>
    <property type="molecule type" value="Genomic_DNA"/>
</dbReference>
<accession>A0A067RHG1</accession>
<feature type="compositionally biased region" description="Polar residues" evidence="5">
    <location>
        <begin position="136"/>
        <end position="145"/>
    </location>
</feature>
<dbReference type="InParanoid" id="A0A067RHG1"/>
<dbReference type="eggNOG" id="KOG4032">
    <property type="taxonomic scope" value="Eukaryota"/>
</dbReference>
<evidence type="ECO:0000256" key="1">
    <source>
        <dbReference type="ARBA" id="ARBA00002210"/>
    </source>
</evidence>
<dbReference type="FunCoup" id="A0A067RHG1">
    <property type="interactions" value="1136"/>
</dbReference>
<dbReference type="InterPro" id="IPR019398">
    <property type="entry name" value="Pre-rRNA_process_TSR2"/>
</dbReference>
<evidence type="ECO:0000313" key="6">
    <source>
        <dbReference type="EMBL" id="KDR18578.1"/>
    </source>
</evidence>
<dbReference type="Proteomes" id="UP000027135">
    <property type="component" value="Unassembled WGS sequence"/>
</dbReference>